<proteinExistence type="inferred from homology"/>
<name>A0A0D2IP90_9EURO</name>
<dbReference type="PANTHER" id="PTHR43563">
    <property type="entry name" value="AMINE OXIDASE"/>
    <property type="match status" value="1"/>
</dbReference>
<evidence type="ECO:0000259" key="7">
    <source>
        <dbReference type="Pfam" id="PF01593"/>
    </source>
</evidence>
<dbReference type="SUPFAM" id="SSF51905">
    <property type="entry name" value="FAD/NAD(P)-binding domain"/>
    <property type="match status" value="1"/>
</dbReference>
<dbReference type="InterPro" id="IPR036188">
    <property type="entry name" value="FAD/NAD-bd_sf"/>
</dbReference>
<dbReference type="Gene3D" id="3.50.50.60">
    <property type="entry name" value="FAD/NAD(P)-binding domain"/>
    <property type="match status" value="2"/>
</dbReference>
<dbReference type="InterPro" id="IPR001613">
    <property type="entry name" value="Flavin_amine_oxidase"/>
</dbReference>
<dbReference type="HOGENOM" id="CLU_004498_9_0_1"/>
<gene>
    <name evidence="8" type="ORF">Z518_05838</name>
</gene>
<dbReference type="EMBL" id="KN847478">
    <property type="protein sequence ID" value="KIX04966.1"/>
    <property type="molecule type" value="Genomic_DNA"/>
</dbReference>
<protein>
    <recommendedName>
        <fullName evidence="6">Amine oxidase</fullName>
        <ecNumber evidence="6">1.4.3.-</ecNumber>
    </recommendedName>
</protein>
<feature type="domain" description="Amine oxidase" evidence="7">
    <location>
        <begin position="89"/>
        <end position="526"/>
    </location>
</feature>
<feature type="binding site" evidence="5">
    <location>
        <begin position="108"/>
        <end position="109"/>
    </location>
    <ligand>
        <name>FAD</name>
        <dbReference type="ChEBI" id="CHEBI:57692"/>
    </ligand>
</feature>
<evidence type="ECO:0000313" key="8">
    <source>
        <dbReference type="EMBL" id="KIX04966.1"/>
    </source>
</evidence>
<organism evidence="8 9">
    <name type="scientific">Rhinocladiella mackenziei CBS 650.93</name>
    <dbReference type="NCBI Taxonomy" id="1442369"/>
    <lineage>
        <taxon>Eukaryota</taxon>
        <taxon>Fungi</taxon>
        <taxon>Dikarya</taxon>
        <taxon>Ascomycota</taxon>
        <taxon>Pezizomycotina</taxon>
        <taxon>Eurotiomycetes</taxon>
        <taxon>Chaetothyriomycetidae</taxon>
        <taxon>Chaetothyriales</taxon>
        <taxon>Herpotrichiellaceae</taxon>
        <taxon>Rhinocladiella</taxon>
    </lineage>
</organism>
<comment type="similarity">
    <text evidence="2 6">Belongs to the flavin monoamine oxidase family.</text>
</comment>
<keyword evidence="6" id="KW-0285">Flavoprotein</keyword>
<evidence type="ECO:0000313" key="9">
    <source>
        <dbReference type="Proteomes" id="UP000053617"/>
    </source>
</evidence>
<reference evidence="8 9" key="1">
    <citation type="submission" date="2015-01" db="EMBL/GenBank/DDBJ databases">
        <title>The Genome Sequence of Rhinocladiella mackenzie CBS 650.93.</title>
        <authorList>
            <consortium name="The Broad Institute Genomics Platform"/>
            <person name="Cuomo C."/>
            <person name="de Hoog S."/>
            <person name="Gorbushina A."/>
            <person name="Stielow B."/>
            <person name="Teixiera M."/>
            <person name="Abouelleil A."/>
            <person name="Chapman S.B."/>
            <person name="Priest M."/>
            <person name="Young S.K."/>
            <person name="Wortman J."/>
            <person name="Nusbaum C."/>
            <person name="Birren B."/>
        </authorList>
    </citation>
    <scope>NUCLEOTIDE SEQUENCE [LARGE SCALE GENOMIC DNA]</scope>
    <source>
        <strain evidence="8 9">CBS 650.93</strain>
    </source>
</reference>
<dbReference type="OrthoDB" id="7777654at2759"/>
<evidence type="ECO:0000256" key="2">
    <source>
        <dbReference type="ARBA" id="ARBA00005995"/>
    </source>
</evidence>
<accession>A0A0D2IP90</accession>
<dbReference type="PRINTS" id="PR00757">
    <property type="entry name" value="AMINEOXDASEF"/>
</dbReference>
<evidence type="ECO:0000256" key="5">
    <source>
        <dbReference type="PIRSR" id="PIRSR601613-1"/>
    </source>
</evidence>
<comment type="cofactor">
    <cofactor evidence="1 6">
        <name>FAD</name>
        <dbReference type="ChEBI" id="CHEBI:57692"/>
    </cofactor>
</comment>
<comment type="catalytic activity">
    <reaction evidence="4">
        <text>a secondary aliphatic amine + O2 + H2O = a primary amine + an aldehyde + H2O2</text>
        <dbReference type="Rhea" id="RHEA:26414"/>
        <dbReference type="ChEBI" id="CHEBI:15377"/>
        <dbReference type="ChEBI" id="CHEBI:15379"/>
        <dbReference type="ChEBI" id="CHEBI:16240"/>
        <dbReference type="ChEBI" id="CHEBI:17478"/>
        <dbReference type="ChEBI" id="CHEBI:58855"/>
        <dbReference type="ChEBI" id="CHEBI:65296"/>
        <dbReference type="EC" id="1.4.3.4"/>
    </reaction>
</comment>
<feature type="binding site" evidence="5">
    <location>
        <position position="429"/>
    </location>
    <ligand>
        <name>substrate</name>
    </ligand>
</feature>
<dbReference type="Pfam" id="PF01593">
    <property type="entry name" value="Amino_oxidase"/>
    <property type="match status" value="1"/>
</dbReference>
<dbReference type="GO" id="GO:0097621">
    <property type="term" value="F:monoamine oxidase activity"/>
    <property type="evidence" value="ECO:0007669"/>
    <property type="project" value="UniProtKB-EC"/>
</dbReference>
<dbReference type="VEuPathDB" id="FungiDB:Z518_05838"/>
<dbReference type="GeneID" id="25293909"/>
<dbReference type="EC" id="1.4.3.-" evidence="6"/>
<dbReference type="Gene3D" id="3.90.660.10">
    <property type="match status" value="2"/>
</dbReference>
<dbReference type="STRING" id="1442369.A0A0D2IP90"/>
<dbReference type="Gene3D" id="6.10.140.1210">
    <property type="match status" value="1"/>
</dbReference>
<evidence type="ECO:0000256" key="1">
    <source>
        <dbReference type="ARBA" id="ARBA00001974"/>
    </source>
</evidence>
<keyword evidence="3 6" id="KW-0560">Oxidoreductase</keyword>
<keyword evidence="9" id="KW-1185">Reference proteome</keyword>
<dbReference type="Proteomes" id="UP000053617">
    <property type="component" value="Unassembled WGS sequence"/>
</dbReference>
<evidence type="ECO:0000256" key="6">
    <source>
        <dbReference type="RuleBase" id="RU362067"/>
    </source>
</evidence>
<sequence>MDLSLHHFFLEVFSDFAEAPESDPSRADVENITTWKNQGTMLSTSEGFEYTPRGGLKPRLVTDAVVSPAQLSASPTELYDVIIVGAGYAGLIAARDLTARGRKVLLIEARDRIGGRTWSCRAGSGDIFDMGGTYIHWTQPHVWTEIVRYGLKETIKDCVEPFERSVPPSMILNGEGKNRPAAELDAWLGKAMSTFYNPDGIRSTDAVPYPHSPLYNQACAAKHDGMSARDRFEQLRGILNEDELGINKAYTLIMSGPPLESASYFDLLQRWVLGGATPDQYAERMTRFKLKGGQTELTRRIFNDILATGNCSYTFSTPIQAIDHSGLEKVSVMTVDGRCFRARKAICTIPLAVLKSIRFTPSLPPLKAEAIAEGRGNFTRKFHALAEGRQWRSWSCVRYNSSNNNGGEAVMASGDSQSASGEDTNLVVFSAGDSLKPHFSPREQLETLQSLDAHLKVKRLIFTDYNDDPYAGGSWCVFQPGYMTKYLGALQSSVGNLKFASGDIADGWRGFIDGAIESATLVAREVEGELLGLIPVPPPVPTSGIGVANEAHL</sequence>
<evidence type="ECO:0000256" key="3">
    <source>
        <dbReference type="ARBA" id="ARBA00023002"/>
    </source>
</evidence>
<dbReference type="InterPro" id="IPR050703">
    <property type="entry name" value="Flavin_MAO"/>
</dbReference>
<keyword evidence="6" id="KW-0274">FAD</keyword>
<dbReference type="AlphaFoldDB" id="A0A0D2IP90"/>
<dbReference type="PANTHER" id="PTHR43563:SF1">
    <property type="entry name" value="AMINE OXIDASE [FLAVIN-CONTAINING] B"/>
    <property type="match status" value="1"/>
</dbReference>
<evidence type="ECO:0000256" key="4">
    <source>
        <dbReference type="ARBA" id="ARBA00048448"/>
    </source>
</evidence>
<dbReference type="InterPro" id="IPR002937">
    <property type="entry name" value="Amino_oxidase"/>
</dbReference>
<dbReference type="RefSeq" id="XP_013272102.1">
    <property type="nucleotide sequence ID" value="XM_013416648.1"/>
</dbReference>